<sequence length="208" mass="22519">MMIFIVLLGCVASIVATTCPSGMAIASNVATKTIPATLPQFLSIVGSFLNSSWYSTLGPISFGADNQVGTIRTTVDFTNNSRLYNETLMIYNLNSTYFEQIWKGPGNEGVFIPLGDFNLGSYVEYLNGQSTCGGSAVIVNFGSDSCVTNVTLAVPALTANHMWGIEQVQSLLKIGNFTKCSAVANSMKFNSLFIYISFGIIFKFYVRI</sequence>
<evidence type="ECO:0000313" key="6">
    <source>
        <dbReference type="Proteomes" id="UP000663852"/>
    </source>
</evidence>
<dbReference type="AlphaFoldDB" id="A0A815V7P9"/>
<proteinExistence type="predicted"/>
<keyword evidence="1" id="KW-0812">Transmembrane</keyword>
<feature type="chain" id="PRO_5036229057" evidence="2">
    <location>
        <begin position="17"/>
        <end position="208"/>
    </location>
</feature>
<feature type="transmembrane region" description="Helical" evidence="1">
    <location>
        <begin position="189"/>
        <end position="206"/>
    </location>
</feature>
<dbReference type="EMBL" id="CAJNOR010009310">
    <property type="protein sequence ID" value="CAF1643353.1"/>
    <property type="molecule type" value="Genomic_DNA"/>
</dbReference>
<name>A0A815V7P9_ADIRI</name>
<dbReference type="Proteomes" id="UP000663828">
    <property type="component" value="Unassembled WGS sequence"/>
</dbReference>
<protein>
    <submittedName>
        <fullName evidence="3">Uncharacterized protein</fullName>
    </submittedName>
</protein>
<dbReference type="EMBL" id="CAJNOJ010000882">
    <property type="protein sequence ID" value="CAF1531118.1"/>
    <property type="molecule type" value="Genomic_DNA"/>
</dbReference>
<comment type="caution">
    <text evidence="3">The sequence shown here is derived from an EMBL/GenBank/DDBJ whole genome shotgun (WGS) entry which is preliminary data.</text>
</comment>
<evidence type="ECO:0000256" key="1">
    <source>
        <dbReference type="SAM" id="Phobius"/>
    </source>
</evidence>
<keyword evidence="1" id="KW-1133">Transmembrane helix</keyword>
<evidence type="ECO:0000313" key="4">
    <source>
        <dbReference type="EMBL" id="CAF1643353.1"/>
    </source>
</evidence>
<dbReference type="Proteomes" id="UP000663852">
    <property type="component" value="Unassembled WGS sequence"/>
</dbReference>
<feature type="signal peptide" evidence="2">
    <location>
        <begin position="1"/>
        <end position="16"/>
    </location>
</feature>
<reference evidence="3" key="1">
    <citation type="submission" date="2021-02" db="EMBL/GenBank/DDBJ databases">
        <authorList>
            <person name="Nowell W R."/>
        </authorList>
    </citation>
    <scope>NUCLEOTIDE SEQUENCE</scope>
</reference>
<keyword evidence="1" id="KW-0472">Membrane</keyword>
<keyword evidence="2" id="KW-0732">Signal</keyword>
<gene>
    <name evidence="3" type="ORF">EDS130_LOCUS44581</name>
    <name evidence="4" type="ORF">XAT740_LOCUS53703</name>
</gene>
<evidence type="ECO:0000313" key="5">
    <source>
        <dbReference type="Proteomes" id="UP000663828"/>
    </source>
</evidence>
<keyword evidence="5" id="KW-1185">Reference proteome</keyword>
<accession>A0A815V7P9</accession>
<evidence type="ECO:0000256" key="2">
    <source>
        <dbReference type="SAM" id="SignalP"/>
    </source>
</evidence>
<organism evidence="3 6">
    <name type="scientific">Adineta ricciae</name>
    <name type="common">Rotifer</name>
    <dbReference type="NCBI Taxonomy" id="249248"/>
    <lineage>
        <taxon>Eukaryota</taxon>
        <taxon>Metazoa</taxon>
        <taxon>Spiralia</taxon>
        <taxon>Gnathifera</taxon>
        <taxon>Rotifera</taxon>
        <taxon>Eurotatoria</taxon>
        <taxon>Bdelloidea</taxon>
        <taxon>Adinetida</taxon>
        <taxon>Adinetidae</taxon>
        <taxon>Adineta</taxon>
    </lineage>
</organism>
<evidence type="ECO:0000313" key="3">
    <source>
        <dbReference type="EMBL" id="CAF1531118.1"/>
    </source>
</evidence>